<protein>
    <submittedName>
        <fullName evidence="2">Uncharacterized protein</fullName>
    </submittedName>
</protein>
<accession>A0A0J6UQC3</accession>
<feature type="region of interest" description="Disordered" evidence="1">
    <location>
        <begin position="75"/>
        <end position="100"/>
    </location>
</feature>
<dbReference type="EMBL" id="LABX01000256">
    <property type="protein sequence ID" value="KMO28256.1"/>
    <property type="molecule type" value="Genomic_DNA"/>
</dbReference>
<evidence type="ECO:0000256" key="1">
    <source>
        <dbReference type="SAM" id="MobiDB-lite"/>
    </source>
</evidence>
<sequence length="100" mass="10896">MDDLDDDVAVPCPLAFMIRATPRSRQASLRATDAWTSTVGKAARDRIARSRHFTCLDRRPLSVTTFYVPPAFMQGGRHSLGEGHRPSSADTEGTDSGFGT</sequence>
<evidence type="ECO:0000313" key="2">
    <source>
        <dbReference type="EMBL" id="KMO28256.1"/>
    </source>
</evidence>
<name>A0A0J6UQC3_9HYPH</name>
<dbReference type="AlphaFoldDB" id="A0A0J6UQC3"/>
<evidence type="ECO:0000313" key="3">
    <source>
        <dbReference type="Proteomes" id="UP000035929"/>
    </source>
</evidence>
<dbReference type="Proteomes" id="UP000035929">
    <property type="component" value="Unassembled WGS sequence"/>
</dbReference>
<proteinExistence type="predicted"/>
<organism evidence="2 3">
    <name type="scientific">Methylobacterium aquaticum</name>
    <dbReference type="NCBI Taxonomy" id="270351"/>
    <lineage>
        <taxon>Bacteria</taxon>
        <taxon>Pseudomonadati</taxon>
        <taxon>Pseudomonadota</taxon>
        <taxon>Alphaproteobacteria</taxon>
        <taxon>Hyphomicrobiales</taxon>
        <taxon>Methylobacteriaceae</taxon>
        <taxon>Methylobacterium</taxon>
    </lineage>
</organism>
<gene>
    <name evidence="2" type="ORF">VP06_28115</name>
</gene>
<reference evidence="2 3" key="1">
    <citation type="submission" date="2015-03" db="EMBL/GenBank/DDBJ databases">
        <title>Genome sequencing of Methylobacterium aquaticum DSM16371 type strain.</title>
        <authorList>
            <person name="Chaudhry V."/>
            <person name="Patil P.B."/>
        </authorList>
    </citation>
    <scope>NUCLEOTIDE SEQUENCE [LARGE SCALE GENOMIC DNA]</scope>
    <source>
        <strain evidence="2 3">DSM 16371</strain>
    </source>
</reference>
<comment type="caution">
    <text evidence="2">The sequence shown here is derived from an EMBL/GenBank/DDBJ whole genome shotgun (WGS) entry which is preliminary data.</text>
</comment>